<dbReference type="PANTHER" id="PTHR18968">
    <property type="entry name" value="THIAMINE PYROPHOSPHATE ENZYMES"/>
    <property type="match status" value="1"/>
</dbReference>
<feature type="domain" description="Thiamine pyrophosphate enzyme N-terminal TPP-binding" evidence="6">
    <location>
        <begin position="7"/>
        <end position="110"/>
    </location>
</feature>
<dbReference type="Pfam" id="PF02776">
    <property type="entry name" value="TPP_enzyme_N"/>
    <property type="match status" value="1"/>
</dbReference>
<dbReference type="GO" id="GO:0009099">
    <property type="term" value="P:L-valine biosynthetic process"/>
    <property type="evidence" value="ECO:0007669"/>
    <property type="project" value="TreeGrafter"/>
</dbReference>
<evidence type="ECO:0000256" key="2">
    <source>
        <dbReference type="ARBA" id="ARBA00023052"/>
    </source>
</evidence>
<sequence>MTGLSEKLADAVARFCAERQFGTAFVVAGGASMHLIHGFADTPGCEYIPMHHEQAAAMAADGYARSSGGTGLAIATSGPGATNLITGIAGAFYDSVPVLFITGQVSTTRMVGDTGVRQIGFQETPIVPMVSAITKSAVQVISPSRIRYEMERAYWTMHHGRPGPVLVDIPDDVQRERISWDELEGFAPPVEEPLRPSPSELSALAQLLQVSQRPVLVGGWGVHLSKAESAFRALVAKWKVPTVLTWGAADLLDGEHPLRVGTFGTHGTRHANLAIQNADLVVSVGSRLDTKATGSPVNSFARGARKVVVDVDPAELAKFSAFNLEVDLMIRADAGLFLEAASTLPRSARDFSPWMEIIRNWQVAFQAYDDAARQGEGVDPYRFMRDLGDSAPEMLDLFLDTGCTLPWLLQEFRPKPSQRIFHDFNNTAMGWALPALVGGMTASPERPAACIAGDGSLMMSVHELATLAGRRGAAKIILMDNSGYSMIRQTQDQWLGSDYSASSPEGGLTFPNFGQLAEAFGFEYDKVTRDAEASSKLNEFWRSQRNHLLHVSISTDARVIPQVKYGRPNEDMEPLLPRSSFLDAMIVEPLDVSRYEETT</sequence>
<protein>
    <submittedName>
        <fullName evidence="7">Unannotated protein</fullName>
    </submittedName>
</protein>
<reference evidence="7" key="1">
    <citation type="submission" date="2020-05" db="EMBL/GenBank/DDBJ databases">
        <authorList>
            <person name="Chiriac C."/>
            <person name="Salcher M."/>
            <person name="Ghai R."/>
            <person name="Kavagutti S V."/>
        </authorList>
    </citation>
    <scope>NUCLEOTIDE SEQUENCE</scope>
</reference>
<evidence type="ECO:0000259" key="4">
    <source>
        <dbReference type="Pfam" id="PF00205"/>
    </source>
</evidence>
<evidence type="ECO:0000256" key="3">
    <source>
        <dbReference type="RuleBase" id="RU362132"/>
    </source>
</evidence>
<dbReference type="GO" id="GO:0000287">
    <property type="term" value="F:magnesium ion binding"/>
    <property type="evidence" value="ECO:0007669"/>
    <property type="project" value="InterPro"/>
</dbReference>
<evidence type="ECO:0000259" key="6">
    <source>
        <dbReference type="Pfam" id="PF02776"/>
    </source>
</evidence>
<dbReference type="FunFam" id="3.40.50.970:FF:000007">
    <property type="entry name" value="Acetolactate synthase"/>
    <property type="match status" value="1"/>
</dbReference>
<organism evidence="7">
    <name type="scientific">freshwater metagenome</name>
    <dbReference type="NCBI Taxonomy" id="449393"/>
    <lineage>
        <taxon>unclassified sequences</taxon>
        <taxon>metagenomes</taxon>
        <taxon>ecological metagenomes</taxon>
    </lineage>
</organism>
<dbReference type="InterPro" id="IPR012001">
    <property type="entry name" value="Thiamin_PyroP_enz_TPP-bd_dom"/>
</dbReference>
<gene>
    <name evidence="7" type="ORF">UFOPK3204_00117</name>
</gene>
<dbReference type="InterPro" id="IPR012000">
    <property type="entry name" value="Thiamin_PyroP_enz_cen_dom"/>
</dbReference>
<dbReference type="GO" id="GO:0009097">
    <property type="term" value="P:isoleucine biosynthetic process"/>
    <property type="evidence" value="ECO:0007669"/>
    <property type="project" value="TreeGrafter"/>
</dbReference>
<evidence type="ECO:0000256" key="1">
    <source>
        <dbReference type="ARBA" id="ARBA00007812"/>
    </source>
</evidence>
<dbReference type="InterPro" id="IPR045229">
    <property type="entry name" value="TPP_enz"/>
</dbReference>
<dbReference type="InterPro" id="IPR029061">
    <property type="entry name" value="THDP-binding"/>
</dbReference>
<dbReference type="InterPro" id="IPR011766">
    <property type="entry name" value="TPP_enzyme_TPP-bd"/>
</dbReference>
<feature type="domain" description="Thiamine pyrophosphate enzyme central" evidence="4">
    <location>
        <begin position="202"/>
        <end position="340"/>
    </location>
</feature>
<comment type="similarity">
    <text evidence="1 3">Belongs to the TPP enzyme family.</text>
</comment>
<dbReference type="SUPFAM" id="SSF52518">
    <property type="entry name" value="Thiamin diphosphate-binding fold (THDP-binding)"/>
    <property type="match status" value="2"/>
</dbReference>
<proteinExistence type="inferred from homology"/>
<dbReference type="AlphaFoldDB" id="A0A6J6ZF36"/>
<dbReference type="Gene3D" id="3.40.50.1220">
    <property type="entry name" value="TPP-binding domain"/>
    <property type="match status" value="1"/>
</dbReference>
<dbReference type="GO" id="GO:0005948">
    <property type="term" value="C:acetolactate synthase complex"/>
    <property type="evidence" value="ECO:0007669"/>
    <property type="project" value="TreeGrafter"/>
</dbReference>
<evidence type="ECO:0000259" key="5">
    <source>
        <dbReference type="Pfam" id="PF02775"/>
    </source>
</evidence>
<dbReference type="SUPFAM" id="SSF52467">
    <property type="entry name" value="DHS-like NAD/FAD-binding domain"/>
    <property type="match status" value="1"/>
</dbReference>
<dbReference type="GO" id="GO:0030976">
    <property type="term" value="F:thiamine pyrophosphate binding"/>
    <property type="evidence" value="ECO:0007669"/>
    <property type="project" value="InterPro"/>
</dbReference>
<dbReference type="InterPro" id="IPR029035">
    <property type="entry name" value="DHS-like_NAD/FAD-binding_dom"/>
</dbReference>
<dbReference type="Pfam" id="PF00205">
    <property type="entry name" value="TPP_enzyme_M"/>
    <property type="match status" value="1"/>
</dbReference>
<dbReference type="EMBL" id="CAFABK010000003">
    <property type="protein sequence ID" value="CAB4820370.1"/>
    <property type="molecule type" value="Genomic_DNA"/>
</dbReference>
<accession>A0A6J6ZF36</accession>
<dbReference type="GO" id="GO:0003984">
    <property type="term" value="F:acetolactate synthase activity"/>
    <property type="evidence" value="ECO:0007669"/>
    <property type="project" value="TreeGrafter"/>
</dbReference>
<evidence type="ECO:0000313" key="7">
    <source>
        <dbReference type="EMBL" id="CAB4820370.1"/>
    </source>
</evidence>
<dbReference type="Gene3D" id="3.40.50.970">
    <property type="match status" value="2"/>
</dbReference>
<dbReference type="GO" id="GO:0050660">
    <property type="term" value="F:flavin adenine dinucleotide binding"/>
    <property type="evidence" value="ECO:0007669"/>
    <property type="project" value="TreeGrafter"/>
</dbReference>
<dbReference type="CDD" id="cd00568">
    <property type="entry name" value="TPP_enzymes"/>
    <property type="match status" value="1"/>
</dbReference>
<dbReference type="PANTHER" id="PTHR18968:SF142">
    <property type="entry name" value="ACETOLACTATE SYNTHASE"/>
    <property type="match status" value="1"/>
</dbReference>
<dbReference type="Pfam" id="PF02775">
    <property type="entry name" value="TPP_enzyme_C"/>
    <property type="match status" value="1"/>
</dbReference>
<name>A0A6J6ZF36_9ZZZZ</name>
<feature type="domain" description="Thiamine pyrophosphate enzyme TPP-binding" evidence="5">
    <location>
        <begin position="400"/>
        <end position="550"/>
    </location>
</feature>
<dbReference type="CDD" id="cd07035">
    <property type="entry name" value="TPP_PYR_POX_like"/>
    <property type="match status" value="1"/>
</dbReference>
<keyword evidence="2 3" id="KW-0786">Thiamine pyrophosphate</keyword>